<dbReference type="KEGG" id="hro:HELRODRAFT_78193"/>
<evidence type="ECO:0000259" key="9">
    <source>
        <dbReference type="PROSITE" id="PS50011"/>
    </source>
</evidence>
<evidence type="ECO:0000256" key="8">
    <source>
        <dbReference type="ARBA" id="ARBA00022842"/>
    </source>
</evidence>
<dbReference type="Gene3D" id="3.30.200.20">
    <property type="entry name" value="Phosphorylase Kinase, domain 1"/>
    <property type="match status" value="1"/>
</dbReference>
<dbReference type="EC" id="2.7.11.1" evidence="3"/>
<keyword evidence="5" id="KW-0479">Metal-binding</keyword>
<reference evidence="10 12" key="2">
    <citation type="journal article" date="2013" name="Nature">
        <title>Insights into bilaterian evolution from three spiralian genomes.</title>
        <authorList>
            <person name="Simakov O."/>
            <person name="Marletaz F."/>
            <person name="Cho S.J."/>
            <person name="Edsinger-Gonzales E."/>
            <person name="Havlak P."/>
            <person name="Hellsten U."/>
            <person name="Kuo D.H."/>
            <person name="Larsson T."/>
            <person name="Lv J."/>
            <person name="Arendt D."/>
            <person name="Savage R."/>
            <person name="Osoegawa K."/>
            <person name="de Jong P."/>
            <person name="Grimwood J."/>
            <person name="Chapman J.A."/>
            <person name="Shapiro H."/>
            <person name="Aerts A."/>
            <person name="Otillar R.P."/>
            <person name="Terry A.Y."/>
            <person name="Boore J.L."/>
            <person name="Grigoriev I.V."/>
            <person name="Lindberg D.R."/>
            <person name="Seaver E.C."/>
            <person name="Weisblat D.A."/>
            <person name="Putnam N.H."/>
            <person name="Rokhsar D.S."/>
        </authorList>
    </citation>
    <scope>NUCLEOTIDE SEQUENCE</scope>
</reference>
<proteinExistence type="inferred from homology"/>
<dbReference type="InterPro" id="IPR000719">
    <property type="entry name" value="Prot_kinase_dom"/>
</dbReference>
<dbReference type="SMART" id="SM00220">
    <property type="entry name" value="S_TKc"/>
    <property type="match status" value="1"/>
</dbReference>
<dbReference type="SUPFAM" id="SSF56112">
    <property type="entry name" value="Protein kinase-like (PK-like)"/>
    <property type="match status" value="1"/>
</dbReference>
<dbReference type="HOGENOM" id="CLU_000288_63_23_1"/>
<keyword evidence="6" id="KW-0547">Nucleotide-binding</keyword>
<dbReference type="RefSeq" id="XP_009016818.1">
    <property type="nucleotide sequence ID" value="XM_009018570.1"/>
</dbReference>
<keyword evidence="8" id="KW-0460">Magnesium</keyword>
<dbReference type="eggNOG" id="KOG0578">
    <property type="taxonomic scope" value="Eukaryota"/>
</dbReference>
<dbReference type="STRING" id="6412.T1G392"/>
<dbReference type="CTD" id="20215540"/>
<dbReference type="FunFam" id="1.10.510.10:FF:000768">
    <property type="entry name" value="Non-specific serine/threonine protein kinase"/>
    <property type="match status" value="1"/>
</dbReference>
<name>T1G392_HELRO</name>
<evidence type="ECO:0000256" key="3">
    <source>
        <dbReference type="ARBA" id="ARBA00012513"/>
    </source>
</evidence>
<dbReference type="Gene3D" id="1.10.510.10">
    <property type="entry name" value="Transferase(Phosphotransferase) domain 1"/>
    <property type="match status" value="1"/>
</dbReference>
<evidence type="ECO:0000256" key="2">
    <source>
        <dbReference type="ARBA" id="ARBA00008874"/>
    </source>
</evidence>
<protein>
    <recommendedName>
        <fullName evidence="3">non-specific serine/threonine protein kinase</fullName>
        <ecNumber evidence="3">2.7.11.1</ecNumber>
    </recommendedName>
</protein>
<keyword evidence="12" id="KW-1185">Reference proteome</keyword>
<evidence type="ECO:0000256" key="6">
    <source>
        <dbReference type="ARBA" id="ARBA00022741"/>
    </source>
</evidence>
<reference evidence="11" key="3">
    <citation type="submission" date="2015-06" db="UniProtKB">
        <authorList>
            <consortium name="EnsemblMetazoa"/>
        </authorList>
    </citation>
    <scope>IDENTIFICATION</scope>
</reference>
<dbReference type="InParanoid" id="T1G392"/>
<keyword evidence="4" id="KW-0808">Transferase</keyword>
<evidence type="ECO:0000256" key="4">
    <source>
        <dbReference type="ARBA" id="ARBA00022679"/>
    </source>
</evidence>
<reference evidence="12" key="1">
    <citation type="submission" date="2012-12" db="EMBL/GenBank/DDBJ databases">
        <authorList>
            <person name="Hellsten U."/>
            <person name="Grimwood J."/>
            <person name="Chapman J.A."/>
            <person name="Shapiro H."/>
            <person name="Aerts A."/>
            <person name="Otillar R.P."/>
            <person name="Terry A.Y."/>
            <person name="Boore J.L."/>
            <person name="Simakov O."/>
            <person name="Marletaz F."/>
            <person name="Cho S.-J."/>
            <person name="Edsinger-Gonzales E."/>
            <person name="Havlak P."/>
            <person name="Kuo D.-H."/>
            <person name="Larsson T."/>
            <person name="Lv J."/>
            <person name="Arendt D."/>
            <person name="Savage R."/>
            <person name="Osoegawa K."/>
            <person name="de Jong P."/>
            <person name="Lindberg D.R."/>
            <person name="Seaver E.C."/>
            <person name="Weisblat D.A."/>
            <person name="Putnam N.H."/>
            <person name="Grigoriev I.V."/>
            <person name="Rokhsar D.S."/>
        </authorList>
    </citation>
    <scope>NUCLEOTIDE SEQUENCE</scope>
</reference>
<dbReference type="PANTHER" id="PTHR45832:SF22">
    <property type="entry name" value="SERINE_THREONINE-PROTEIN KINASE SAMKA-RELATED"/>
    <property type="match status" value="1"/>
</dbReference>
<keyword evidence="7" id="KW-0067">ATP-binding</keyword>
<dbReference type="PANTHER" id="PTHR45832">
    <property type="entry name" value="SERINE/THREONINE-PROTEIN KINASE SAMKA-RELATED-RELATED"/>
    <property type="match status" value="1"/>
</dbReference>
<dbReference type="GO" id="GO:0005524">
    <property type="term" value="F:ATP binding"/>
    <property type="evidence" value="ECO:0007669"/>
    <property type="project" value="UniProtKB-KW"/>
</dbReference>
<dbReference type="GeneID" id="20215540"/>
<evidence type="ECO:0000313" key="10">
    <source>
        <dbReference type="EMBL" id="ESO04885.1"/>
    </source>
</evidence>
<dbReference type="InterPro" id="IPR011009">
    <property type="entry name" value="Kinase-like_dom_sf"/>
</dbReference>
<comment type="similarity">
    <text evidence="2">Belongs to the protein kinase superfamily. STE Ser/Thr protein kinase family. STE20 subfamily.</text>
</comment>
<dbReference type="EMBL" id="AMQM01003962">
    <property type="status" value="NOT_ANNOTATED_CDS"/>
    <property type="molecule type" value="Genomic_DNA"/>
</dbReference>
<dbReference type="PROSITE" id="PS50011">
    <property type="entry name" value="PROTEIN_KINASE_DOM"/>
    <property type="match status" value="1"/>
</dbReference>
<evidence type="ECO:0000256" key="7">
    <source>
        <dbReference type="ARBA" id="ARBA00022840"/>
    </source>
</evidence>
<dbReference type="InterPro" id="IPR008271">
    <property type="entry name" value="Ser/Thr_kinase_AS"/>
</dbReference>
<gene>
    <name evidence="11" type="primary">20215540</name>
    <name evidence="10" type="ORF">HELRODRAFT_78193</name>
</gene>
<evidence type="ECO:0000313" key="12">
    <source>
        <dbReference type="Proteomes" id="UP000015101"/>
    </source>
</evidence>
<comment type="cofactor">
    <cofactor evidence="1">
        <name>Mg(2+)</name>
        <dbReference type="ChEBI" id="CHEBI:18420"/>
    </cofactor>
</comment>
<dbReference type="GO" id="GO:0046872">
    <property type="term" value="F:metal ion binding"/>
    <property type="evidence" value="ECO:0007669"/>
    <property type="project" value="UniProtKB-KW"/>
</dbReference>
<accession>T1G392</accession>
<dbReference type="OrthoDB" id="1022360at2759"/>
<evidence type="ECO:0000256" key="5">
    <source>
        <dbReference type="ARBA" id="ARBA00022723"/>
    </source>
</evidence>
<dbReference type="EnsemblMetazoa" id="HelroT78193">
    <property type="protein sequence ID" value="HelroP78193"/>
    <property type="gene ID" value="HelroG78193"/>
</dbReference>
<feature type="domain" description="Protein kinase" evidence="9">
    <location>
        <begin position="1"/>
        <end position="227"/>
    </location>
</feature>
<evidence type="ECO:0000256" key="1">
    <source>
        <dbReference type="ARBA" id="ARBA00001946"/>
    </source>
</evidence>
<dbReference type="Proteomes" id="UP000015101">
    <property type="component" value="Unassembled WGS sequence"/>
</dbReference>
<dbReference type="OMA" id="CAQTSER"/>
<dbReference type="AlphaFoldDB" id="T1G392"/>
<sequence length="249" mass="28323">EQLVAIKRMALAEQPKLELLLTEIEVMRSLNHPNIINYIESYLTDCDKELWVVMEYLGGGSLTGVCTETVLRIPQIAGICARCVDALAYLHTRGIIHRDIKSDNILLGMEGQVKIIDFGFCAQTSERQTMVGTPYWMAPEVVAKQMYSFKVDVWSMGILTIEMVDGTPPYLDESPVRALFLITTNGKPKVQEQHRVTPHLQDFLDKCLEVEVDKRSRSQDLVNHPFFQEAEDLISLRDNILVAQEEQNK</sequence>
<organism evidence="11 12">
    <name type="scientific">Helobdella robusta</name>
    <name type="common">Californian leech</name>
    <dbReference type="NCBI Taxonomy" id="6412"/>
    <lineage>
        <taxon>Eukaryota</taxon>
        <taxon>Metazoa</taxon>
        <taxon>Spiralia</taxon>
        <taxon>Lophotrochozoa</taxon>
        <taxon>Annelida</taxon>
        <taxon>Clitellata</taxon>
        <taxon>Hirudinea</taxon>
        <taxon>Rhynchobdellida</taxon>
        <taxon>Glossiphoniidae</taxon>
        <taxon>Helobdella</taxon>
    </lineage>
</organism>
<evidence type="ECO:0000313" key="11">
    <source>
        <dbReference type="EnsemblMetazoa" id="HelroP78193"/>
    </source>
</evidence>
<dbReference type="InterPro" id="IPR051931">
    <property type="entry name" value="PAK3-like"/>
</dbReference>
<dbReference type="PROSITE" id="PS00108">
    <property type="entry name" value="PROTEIN_KINASE_ST"/>
    <property type="match status" value="1"/>
</dbReference>
<dbReference type="Pfam" id="PF00069">
    <property type="entry name" value="Pkinase"/>
    <property type="match status" value="1"/>
</dbReference>
<dbReference type="EMBL" id="KB096411">
    <property type="protein sequence ID" value="ESO04885.1"/>
    <property type="molecule type" value="Genomic_DNA"/>
</dbReference>
<dbReference type="GO" id="GO:0004674">
    <property type="term" value="F:protein serine/threonine kinase activity"/>
    <property type="evidence" value="ECO:0007669"/>
    <property type="project" value="UniProtKB-EC"/>
</dbReference>